<feature type="compositionally biased region" description="Pro residues" evidence="5">
    <location>
        <begin position="9"/>
        <end position="19"/>
    </location>
</feature>
<feature type="transmembrane region" description="Helical" evidence="6">
    <location>
        <begin position="493"/>
        <end position="516"/>
    </location>
</feature>
<keyword evidence="8" id="KW-1185">Reference proteome</keyword>
<proteinExistence type="predicted"/>
<feature type="transmembrane region" description="Helical" evidence="6">
    <location>
        <begin position="420"/>
        <end position="440"/>
    </location>
</feature>
<comment type="subcellular location">
    <subcellularLocation>
        <location evidence="1">Membrane</location>
        <topology evidence="1">Multi-pass membrane protein</topology>
    </subcellularLocation>
</comment>
<evidence type="ECO:0000256" key="3">
    <source>
        <dbReference type="ARBA" id="ARBA00022989"/>
    </source>
</evidence>
<feature type="domain" description="Amino acid transporter transmembrane" evidence="7">
    <location>
        <begin position="267"/>
        <end position="665"/>
    </location>
</feature>
<keyword evidence="3 6" id="KW-1133">Transmembrane helix</keyword>
<dbReference type="Pfam" id="PF01490">
    <property type="entry name" value="Aa_trans"/>
    <property type="match status" value="1"/>
</dbReference>
<feature type="region of interest" description="Disordered" evidence="5">
    <location>
        <begin position="1"/>
        <end position="27"/>
    </location>
</feature>
<keyword evidence="2 6" id="KW-0812">Transmembrane</keyword>
<dbReference type="Proteomes" id="UP001652662">
    <property type="component" value="Chromosome 3"/>
</dbReference>
<feature type="transmembrane region" description="Helical" evidence="6">
    <location>
        <begin position="613"/>
        <end position="639"/>
    </location>
</feature>
<accession>A0ABM4NYP4</accession>
<feature type="compositionally biased region" description="Basic and acidic residues" evidence="5">
    <location>
        <begin position="180"/>
        <end position="203"/>
    </location>
</feature>
<evidence type="ECO:0000313" key="9">
    <source>
        <dbReference type="RefSeq" id="XP_070470050.1"/>
    </source>
</evidence>
<feature type="transmembrane region" description="Helical" evidence="6">
    <location>
        <begin position="266"/>
        <end position="291"/>
    </location>
</feature>
<protein>
    <submittedName>
        <fullName evidence="9">Solute carrier family 38 member 8</fullName>
    </submittedName>
</protein>
<feature type="transmembrane region" description="Helical" evidence="6">
    <location>
        <begin position="460"/>
        <end position="481"/>
    </location>
</feature>
<gene>
    <name evidence="9" type="primary">SLC38A8</name>
</gene>
<dbReference type="RefSeq" id="XP_070470050.1">
    <property type="nucleotide sequence ID" value="XM_070613949.1"/>
</dbReference>
<dbReference type="PANTHER" id="PTHR22950">
    <property type="entry name" value="AMINO ACID TRANSPORTER"/>
    <property type="match status" value="1"/>
</dbReference>
<feature type="region of interest" description="Disordered" evidence="5">
    <location>
        <begin position="124"/>
        <end position="149"/>
    </location>
</feature>
<feature type="transmembrane region" description="Helical" evidence="6">
    <location>
        <begin position="587"/>
        <end position="607"/>
    </location>
</feature>
<dbReference type="Gene3D" id="1.20.1740.10">
    <property type="entry name" value="Amino acid/polyamine transporter I"/>
    <property type="match status" value="1"/>
</dbReference>
<evidence type="ECO:0000256" key="5">
    <source>
        <dbReference type="SAM" id="MobiDB-lite"/>
    </source>
</evidence>
<reference evidence="9" key="1">
    <citation type="submission" date="2025-08" db="UniProtKB">
        <authorList>
            <consortium name="RefSeq"/>
        </authorList>
    </citation>
    <scope>IDENTIFICATION</scope>
    <source>
        <tissue evidence="9">Blood</tissue>
    </source>
</reference>
<dbReference type="InterPro" id="IPR013057">
    <property type="entry name" value="AA_transpt_TM"/>
</dbReference>
<dbReference type="GeneID" id="103557971"/>
<dbReference type="PANTHER" id="PTHR22950:SF226">
    <property type="entry name" value="SODIUM-COUPLED NEUTRAL AMINO ACID TRANSPORTER 8-RELATED"/>
    <property type="match status" value="1"/>
</dbReference>
<evidence type="ECO:0000313" key="8">
    <source>
        <dbReference type="Proteomes" id="UP001652662"/>
    </source>
</evidence>
<feature type="transmembrane region" description="Helical" evidence="6">
    <location>
        <begin position="536"/>
        <end position="559"/>
    </location>
</feature>
<keyword evidence="4 6" id="KW-0472">Membrane</keyword>
<sequence length="677" mass="72880">MAGNGGSRAPPPHPQPHPCPGRAGLRSSLHVHVAIPAPQEQAPHMTSLRKPPTRAALQPVMLTRQDGTASAERRVNRTLVRPSYSTARRQPKRIENSCPNKISSVKFTDALLTIVERRIDSPNMRQRRSGCAGCGKSTPWNGTQPRRRGRTDLPLLWMELENMLSEKPGFLLCETSRTGKSRDKAGGDTVRRQTDGDHVEKKPLGPIRCPTGPQNAAEPPGVSTPVPDGRGLSVALKSGFGAMEGQSPGSRDPSEKPIPAAARPGLSSLGAVFILLKSALGAGLLNFPWAFHKAGGVAPAFLIELVSLVFLISGLVILGYAASTSGQTTYQGVVGGLCGPAMGKLCEACFMVNLLMISVAFLRVIGDQLEKLCDFLLPGAPPAPQPWYVDQRFTLTLLSVLVILPLSAPREIGFQKYTSILGTLAACYLALVIVVQYYLWPQGLAREPRPAQSPSSWTSVFSVFPTICFGFQCHEAAVSIYCSMRNQRLSHWALVSVLSLLACCLVYSLTGIYGFLTFGTEVSADILMSYPGNDVVIIVARVLFAVSIVTVYPIVLFLGRSVMQDFWRRGCCRACGPRALADPSGPWVRMPLTVLWVTVTLAMALFLPDLSEIIGIIGGISSFFIFIFPGLCLICAVGVEPMGPRVKCCLELWGVVSVLVGTFIFGQSTVGAVLELV</sequence>
<feature type="transmembrane region" description="Helical" evidence="6">
    <location>
        <begin position="651"/>
        <end position="674"/>
    </location>
</feature>
<feature type="region of interest" description="Disordered" evidence="5">
    <location>
        <begin position="177"/>
        <end position="227"/>
    </location>
</feature>
<name>A0ABM4NYP4_EQUPR</name>
<evidence type="ECO:0000256" key="1">
    <source>
        <dbReference type="ARBA" id="ARBA00004141"/>
    </source>
</evidence>
<evidence type="ECO:0000256" key="2">
    <source>
        <dbReference type="ARBA" id="ARBA00022692"/>
    </source>
</evidence>
<evidence type="ECO:0000259" key="7">
    <source>
        <dbReference type="Pfam" id="PF01490"/>
    </source>
</evidence>
<feature type="transmembrane region" description="Helical" evidence="6">
    <location>
        <begin position="297"/>
        <end position="321"/>
    </location>
</feature>
<evidence type="ECO:0000256" key="6">
    <source>
        <dbReference type="SAM" id="Phobius"/>
    </source>
</evidence>
<organism evidence="8 9">
    <name type="scientific">Equus przewalskii</name>
    <name type="common">Przewalski's horse</name>
    <name type="synonym">Equus caballus przewalskii</name>
    <dbReference type="NCBI Taxonomy" id="9798"/>
    <lineage>
        <taxon>Eukaryota</taxon>
        <taxon>Metazoa</taxon>
        <taxon>Chordata</taxon>
        <taxon>Craniata</taxon>
        <taxon>Vertebrata</taxon>
        <taxon>Euteleostomi</taxon>
        <taxon>Mammalia</taxon>
        <taxon>Eutheria</taxon>
        <taxon>Laurasiatheria</taxon>
        <taxon>Perissodactyla</taxon>
        <taxon>Equidae</taxon>
        <taxon>Equus</taxon>
    </lineage>
</organism>
<evidence type="ECO:0000256" key="4">
    <source>
        <dbReference type="ARBA" id="ARBA00023136"/>
    </source>
</evidence>